<dbReference type="Pfam" id="PF08909">
    <property type="entry name" value="DUF1854"/>
    <property type="match status" value="1"/>
</dbReference>
<evidence type="ECO:0000313" key="3">
    <source>
        <dbReference type="Proteomes" id="UP000287394"/>
    </source>
</evidence>
<dbReference type="EMBL" id="AP025739">
    <property type="protein sequence ID" value="BDI33809.1"/>
    <property type="molecule type" value="Genomic_DNA"/>
</dbReference>
<dbReference type="RefSeq" id="WP_119322860.1">
    <property type="nucleotide sequence ID" value="NZ_AP025739.1"/>
</dbReference>
<dbReference type="KEGG" id="ccot:CCAX7_58600"/>
<dbReference type="AlphaFoldDB" id="A0A402CZX3"/>
<feature type="domain" description="DUF1854" evidence="1">
    <location>
        <begin position="53"/>
        <end position="170"/>
    </location>
</feature>
<keyword evidence="3" id="KW-1185">Reference proteome</keyword>
<name>A0A402CZX3_9BACT</name>
<organism evidence="2 3">
    <name type="scientific">Capsulimonas corticalis</name>
    <dbReference type="NCBI Taxonomy" id="2219043"/>
    <lineage>
        <taxon>Bacteria</taxon>
        <taxon>Bacillati</taxon>
        <taxon>Armatimonadota</taxon>
        <taxon>Armatimonadia</taxon>
        <taxon>Capsulimonadales</taxon>
        <taxon>Capsulimonadaceae</taxon>
        <taxon>Capsulimonas</taxon>
    </lineage>
</organism>
<accession>A0A402CZX3</accession>
<proteinExistence type="predicted"/>
<dbReference type="InterPro" id="IPR015005">
    <property type="entry name" value="DUF1854"/>
</dbReference>
<protein>
    <recommendedName>
        <fullName evidence="1">DUF1854 domain-containing protein</fullName>
    </recommendedName>
</protein>
<sequence length="182" mass="20546">MNFEPTIPNSETTEERNPFAIRFLEPSQVRLFHSDPSDAAIRLTLEGELSWRSVRIARAFPFSDPEAYIGLRDEEDEDIGIVRDLKSLDAESRAVATAALDRRYFTPKVLKVHSVSEKSGSATFDVETDRGPVRFVVRSLRDNSFSMGPNRLMLVDSEGGRYEFPDITAYGGKAYYVLSKVM</sequence>
<evidence type="ECO:0000259" key="1">
    <source>
        <dbReference type="Pfam" id="PF08909"/>
    </source>
</evidence>
<dbReference type="Proteomes" id="UP000287394">
    <property type="component" value="Chromosome"/>
</dbReference>
<dbReference type="OrthoDB" id="2852740at2"/>
<gene>
    <name evidence="2" type="ORF">CCAX7_58600</name>
</gene>
<reference evidence="2 3" key="1">
    <citation type="journal article" date="2019" name="Int. J. Syst. Evol. Microbiol.">
        <title>Capsulimonas corticalis gen. nov., sp. nov., an aerobic capsulated bacterium, of a novel bacterial order, Capsulimonadales ord. nov., of the class Armatimonadia of the phylum Armatimonadetes.</title>
        <authorList>
            <person name="Li J."/>
            <person name="Kudo C."/>
            <person name="Tonouchi A."/>
        </authorList>
    </citation>
    <scope>NUCLEOTIDE SEQUENCE [LARGE SCALE GENOMIC DNA]</scope>
    <source>
        <strain evidence="2 3">AX-7</strain>
    </source>
</reference>
<evidence type="ECO:0000313" key="2">
    <source>
        <dbReference type="EMBL" id="BDI33809.1"/>
    </source>
</evidence>